<sequence length="243" mass="27680">MGGHHHYNPEAEPRKDQDLEAIKKAQIPIAWRDTCSHILIDLNKCRRDTWWNPNKCEHERHTYEECEYNAYLQRVEAKVQLEKHGKVLNYPPLEYYEDAGDAGDAGGGDTKNKTMIRAGAHTDYGALTIVFSGGPRLQLSLDPNQETNANNYTITSNTKTWMDAPHLEGAFIINGHSNGERQLKRRYSRRQSIAFFVNMNGDANIVPFESCVDEKNNPARYEAIKVSDHLMQSHLGSMGKQSY</sequence>
<evidence type="ECO:0000313" key="14">
    <source>
        <dbReference type="Proteomes" id="UP001530400"/>
    </source>
</evidence>
<reference evidence="13 14" key="1">
    <citation type="submission" date="2024-10" db="EMBL/GenBank/DDBJ databases">
        <title>Updated reference genomes for cyclostephanoid diatoms.</title>
        <authorList>
            <person name="Roberts W.R."/>
            <person name="Alverson A.J."/>
        </authorList>
    </citation>
    <scope>NUCLEOTIDE SEQUENCE [LARGE SCALE GENOMIC DNA]</scope>
    <source>
        <strain evidence="13 14">AJA010-31</strain>
    </source>
</reference>
<keyword evidence="7" id="KW-0679">Respiratory chain</keyword>
<evidence type="ECO:0000256" key="6">
    <source>
        <dbReference type="ARBA" id="ARBA00022448"/>
    </source>
</evidence>
<dbReference type="GO" id="GO:0005743">
    <property type="term" value="C:mitochondrial inner membrane"/>
    <property type="evidence" value="ECO:0007669"/>
    <property type="project" value="UniProtKB-SubCell"/>
</dbReference>
<keyword evidence="8" id="KW-0999">Mitochondrion inner membrane</keyword>
<evidence type="ECO:0000256" key="1">
    <source>
        <dbReference type="ARBA" id="ARBA00003195"/>
    </source>
</evidence>
<keyword evidence="11" id="KW-0472">Membrane</keyword>
<keyword evidence="14" id="KW-1185">Reference proteome</keyword>
<dbReference type="PANTHER" id="PTHR20900:SF0">
    <property type="entry name" value="NADH DEHYDROGENASE [UBIQUINONE] 1 BETA SUBCOMPLEX SUBUNIT 7"/>
    <property type="match status" value="1"/>
</dbReference>
<dbReference type="SUPFAM" id="SSF51197">
    <property type="entry name" value="Clavaminate synthase-like"/>
    <property type="match status" value="1"/>
</dbReference>
<evidence type="ECO:0000256" key="4">
    <source>
        <dbReference type="ARBA" id="ARBA00008006"/>
    </source>
</evidence>
<proteinExistence type="inferred from homology"/>
<dbReference type="AlphaFoldDB" id="A0ABD3Q4K6"/>
<name>A0ABD3Q4K6_9STRA</name>
<evidence type="ECO:0000256" key="5">
    <source>
        <dbReference type="ARBA" id="ARBA00018677"/>
    </source>
</evidence>
<keyword evidence="10" id="KW-0496">Mitochondrion</keyword>
<protein>
    <recommendedName>
        <fullName evidence="5">NADH dehydrogenase [ubiquinone] 1 beta subcomplex subunit 7</fullName>
    </recommendedName>
</protein>
<evidence type="ECO:0000256" key="12">
    <source>
        <dbReference type="ARBA" id="ARBA00023157"/>
    </source>
</evidence>
<evidence type="ECO:0000256" key="8">
    <source>
        <dbReference type="ARBA" id="ARBA00022792"/>
    </source>
</evidence>
<keyword evidence="9" id="KW-0249">Electron transport</keyword>
<dbReference type="PANTHER" id="PTHR20900">
    <property type="entry name" value="NADH:UBIQUINONE OXIDOREDUCTASE B18-LIKE SUBUNIT"/>
    <property type="match status" value="1"/>
</dbReference>
<keyword evidence="6" id="KW-0813">Transport</keyword>
<dbReference type="InterPro" id="IPR008698">
    <property type="entry name" value="NDUB7"/>
</dbReference>
<accession>A0ABD3Q4K6</accession>
<keyword evidence="12" id="KW-1015">Disulfide bond</keyword>
<comment type="function">
    <text evidence="1">Accessory subunit of the mitochondrial membrane respiratory chain NADH dehydrogenase (Complex I), that is believed not to be involved in catalysis. Complex I functions in the transfer of electrons from NADH to the respiratory chain. The immediate electron acceptor for the enzyme is believed to be ubiquinone.</text>
</comment>
<comment type="caution">
    <text evidence="13">The sequence shown here is derived from an EMBL/GenBank/DDBJ whole genome shotgun (WGS) entry which is preliminary data.</text>
</comment>
<evidence type="ECO:0000256" key="3">
    <source>
        <dbReference type="ARBA" id="ARBA00004637"/>
    </source>
</evidence>
<evidence type="ECO:0000256" key="10">
    <source>
        <dbReference type="ARBA" id="ARBA00023128"/>
    </source>
</evidence>
<evidence type="ECO:0000256" key="2">
    <source>
        <dbReference type="ARBA" id="ARBA00004569"/>
    </source>
</evidence>
<evidence type="ECO:0000256" key="9">
    <source>
        <dbReference type="ARBA" id="ARBA00022982"/>
    </source>
</evidence>
<dbReference type="GO" id="GO:0005758">
    <property type="term" value="C:mitochondrial intermembrane space"/>
    <property type="evidence" value="ECO:0007669"/>
    <property type="project" value="UniProtKB-SubCell"/>
</dbReference>
<gene>
    <name evidence="13" type="ORF">ACHAWO_000219</name>
</gene>
<dbReference type="EMBL" id="JALLPJ020000357">
    <property type="protein sequence ID" value="KAL3794436.1"/>
    <property type="molecule type" value="Genomic_DNA"/>
</dbReference>
<evidence type="ECO:0000256" key="7">
    <source>
        <dbReference type="ARBA" id="ARBA00022660"/>
    </source>
</evidence>
<dbReference type="Pfam" id="PF05676">
    <property type="entry name" value="NDUF_B7"/>
    <property type="match status" value="1"/>
</dbReference>
<comment type="subcellular location">
    <subcellularLocation>
        <location evidence="3">Mitochondrion inner membrane</location>
        <topology evidence="3">Peripheral membrane protein</topology>
    </subcellularLocation>
    <subcellularLocation>
        <location evidence="2">Mitochondrion intermembrane space</location>
    </subcellularLocation>
</comment>
<dbReference type="Gene3D" id="2.60.120.330">
    <property type="entry name" value="B-lactam Antibiotic, Isopenicillin N Synthase, Chain"/>
    <property type="match status" value="1"/>
</dbReference>
<dbReference type="Proteomes" id="UP001530400">
    <property type="component" value="Unassembled WGS sequence"/>
</dbReference>
<dbReference type="InterPro" id="IPR027443">
    <property type="entry name" value="IPNS-like_sf"/>
</dbReference>
<comment type="similarity">
    <text evidence="4">Belongs to the complex I NDUFB7 subunit family.</text>
</comment>
<evidence type="ECO:0000256" key="11">
    <source>
        <dbReference type="ARBA" id="ARBA00023136"/>
    </source>
</evidence>
<evidence type="ECO:0000313" key="13">
    <source>
        <dbReference type="EMBL" id="KAL3794436.1"/>
    </source>
</evidence>
<organism evidence="13 14">
    <name type="scientific">Cyclotella atomus</name>
    <dbReference type="NCBI Taxonomy" id="382360"/>
    <lineage>
        <taxon>Eukaryota</taxon>
        <taxon>Sar</taxon>
        <taxon>Stramenopiles</taxon>
        <taxon>Ochrophyta</taxon>
        <taxon>Bacillariophyta</taxon>
        <taxon>Coscinodiscophyceae</taxon>
        <taxon>Thalassiosirophycidae</taxon>
        <taxon>Stephanodiscales</taxon>
        <taxon>Stephanodiscaceae</taxon>
        <taxon>Cyclotella</taxon>
    </lineage>
</organism>